<evidence type="ECO:0000259" key="3">
    <source>
        <dbReference type="Pfam" id="PF10017"/>
    </source>
</evidence>
<organism evidence="4 5">
    <name type="scientific">Actinocatenispora thailandica</name>
    <dbReference type="NCBI Taxonomy" id="227318"/>
    <lineage>
        <taxon>Bacteria</taxon>
        <taxon>Bacillati</taxon>
        <taxon>Actinomycetota</taxon>
        <taxon>Actinomycetes</taxon>
        <taxon>Micromonosporales</taxon>
        <taxon>Micromonosporaceae</taxon>
        <taxon>Actinocatenispora</taxon>
    </lineage>
</organism>
<dbReference type="InterPro" id="IPR017804">
    <property type="entry name" value="MeTrfase_EgtD-like"/>
</dbReference>
<keyword evidence="2" id="KW-0808">Transferase</keyword>
<proteinExistence type="predicted"/>
<dbReference type="Proteomes" id="UP000611640">
    <property type="component" value="Chromosome"/>
</dbReference>
<evidence type="ECO:0000313" key="5">
    <source>
        <dbReference type="Proteomes" id="UP000611640"/>
    </source>
</evidence>
<dbReference type="AlphaFoldDB" id="A0A7R7DJ57"/>
<dbReference type="Gene3D" id="3.40.50.150">
    <property type="entry name" value="Vaccinia Virus protein VP39"/>
    <property type="match status" value="1"/>
</dbReference>
<sequence length="325" mass="35341">MLSERPTFDVRLGAEERTRALRADAVAGLTASPKWLRPTWFYDAHGSMLFDELTRLPGYYLTRAEAAVLAGHAAEVVAATDVHTLIELGSGASTKTRLIIEAGHEHGTLRRFVGFDVSESALASAAATLSARYPWLAVHAVVGDFTRHLDALPADRNRLVLFLGGTIGNLLPPDRAQLLCGLRAVLAAGDALLLGVGLVTDPDTMVRAYRDPDGRTAEFNRNVLRVLNRALGADFPVEAFDHVVRWDAEHEWVQLLLRATRAITVTLGAVDLTIPFASGELLCTAVSTRFHRAGITAELAAAGFTVEQWWPDDTDRFAVTLARAR</sequence>
<dbReference type="PANTHER" id="PTHR43397">
    <property type="entry name" value="ERGOTHIONEINE BIOSYNTHESIS PROTEIN 1"/>
    <property type="match status" value="1"/>
</dbReference>
<dbReference type="PIRSF" id="PIRSF018005">
    <property type="entry name" value="UCP018005"/>
    <property type="match status" value="1"/>
</dbReference>
<feature type="domain" description="Histidine-specific methyltransferase SAM-dependent" evidence="3">
    <location>
        <begin position="22"/>
        <end position="323"/>
    </location>
</feature>
<dbReference type="KEGG" id="atl:Athai_00980"/>
<evidence type="ECO:0000256" key="2">
    <source>
        <dbReference type="ARBA" id="ARBA00022679"/>
    </source>
</evidence>
<gene>
    <name evidence="4" type="primary">egtD</name>
    <name evidence="4" type="ORF">Athai_00980</name>
</gene>
<protein>
    <submittedName>
        <fullName evidence="4">Histidine N-alpha-methyltransferase</fullName>
    </submittedName>
</protein>
<evidence type="ECO:0000256" key="1">
    <source>
        <dbReference type="ARBA" id="ARBA00022603"/>
    </source>
</evidence>
<dbReference type="InterPro" id="IPR051128">
    <property type="entry name" value="EgtD_Methyltrsf_superfamily"/>
</dbReference>
<accession>A0A7R7DJ57</accession>
<dbReference type="PANTHER" id="PTHR43397:SF1">
    <property type="entry name" value="ERGOTHIONEINE BIOSYNTHESIS PROTEIN 1"/>
    <property type="match status" value="1"/>
</dbReference>
<dbReference type="GO" id="GO:0032259">
    <property type="term" value="P:methylation"/>
    <property type="evidence" value="ECO:0007669"/>
    <property type="project" value="UniProtKB-KW"/>
</dbReference>
<reference evidence="4 5" key="1">
    <citation type="submission" date="2020-08" db="EMBL/GenBank/DDBJ databases">
        <title>Whole genome shotgun sequence of Actinocatenispora thailandica NBRC 105041.</title>
        <authorList>
            <person name="Komaki H."/>
            <person name="Tamura T."/>
        </authorList>
    </citation>
    <scope>NUCLEOTIDE SEQUENCE [LARGE SCALE GENOMIC DNA]</scope>
    <source>
        <strain evidence="4 5">NBRC 105041</strain>
    </source>
</reference>
<evidence type="ECO:0000313" key="4">
    <source>
        <dbReference type="EMBL" id="BCJ32595.1"/>
    </source>
</evidence>
<dbReference type="InterPro" id="IPR035094">
    <property type="entry name" value="EgtD"/>
</dbReference>
<name>A0A7R7DJ57_9ACTN</name>
<dbReference type="InterPro" id="IPR019257">
    <property type="entry name" value="MeTrfase_dom"/>
</dbReference>
<keyword evidence="5" id="KW-1185">Reference proteome</keyword>
<dbReference type="EMBL" id="AP023355">
    <property type="protein sequence ID" value="BCJ32595.1"/>
    <property type="molecule type" value="Genomic_DNA"/>
</dbReference>
<dbReference type="GO" id="GO:0008168">
    <property type="term" value="F:methyltransferase activity"/>
    <property type="evidence" value="ECO:0007669"/>
    <property type="project" value="UniProtKB-KW"/>
</dbReference>
<dbReference type="SUPFAM" id="SSF53335">
    <property type="entry name" value="S-adenosyl-L-methionine-dependent methyltransferases"/>
    <property type="match status" value="1"/>
</dbReference>
<keyword evidence="1" id="KW-0489">Methyltransferase</keyword>
<dbReference type="Pfam" id="PF10017">
    <property type="entry name" value="Methyltransf_33"/>
    <property type="match status" value="1"/>
</dbReference>
<dbReference type="InterPro" id="IPR029063">
    <property type="entry name" value="SAM-dependent_MTases_sf"/>
</dbReference>
<dbReference type="NCBIfam" id="TIGR03438">
    <property type="entry name" value="egtD_ergothio"/>
    <property type="match status" value="1"/>
</dbReference>